<keyword evidence="1" id="KW-0808">Transferase</keyword>
<dbReference type="AlphaFoldDB" id="A0A4C1XTX1"/>
<evidence type="ECO:0000313" key="2">
    <source>
        <dbReference type="Proteomes" id="UP000299102"/>
    </source>
</evidence>
<comment type="caution">
    <text evidence="1">The sequence shown here is derived from an EMBL/GenBank/DDBJ whole genome shotgun (WGS) entry which is preliminary data.</text>
</comment>
<dbReference type="Proteomes" id="UP000299102">
    <property type="component" value="Unassembled WGS sequence"/>
</dbReference>
<gene>
    <name evidence="1" type="ORF">EVAR_47145_1</name>
</gene>
<keyword evidence="1" id="KW-0548">Nucleotidyltransferase</keyword>
<dbReference type="EMBL" id="BGZK01000983">
    <property type="protein sequence ID" value="GBP67426.1"/>
    <property type="molecule type" value="Genomic_DNA"/>
</dbReference>
<protein>
    <submittedName>
        <fullName evidence="1">Probable RNA-directed DNA polymerase from transposon X-element</fullName>
    </submittedName>
</protein>
<organism evidence="1 2">
    <name type="scientific">Eumeta variegata</name>
    <name type="common">Bagworm moth</name>
    <name type="synonym">Eumeta japonica</name>
    <dbReference type="NCBI Taxonomy" id="151549"/>
    <lineage>
        <taxon>Eukaryota</taxon>
        <taxon>Metazoa</taxon>
        <taxon>Ecdysozoa</taxon>
        <taxon>Arthropoda</taxon>
        <taxon>Hexapoda</taxon>
        <taxon>Insecta</taxon>
        <taxon>Pterygota</taxon>
        <taxon>Neoptera</taxon>
        <taxon>Endopterygota</taxon>
        <taxon>Lepidoptera</taxon>
        <taxon>Glossata</taxon>
        <taxon>Ditrysia</taxon>
        <taxon>Tineoidea</taxon>
        <taxon>Psychidae</taxon>
        <taxon>Oiketicinae</taxon>
        <taxon>Eumeta</taxon>
    </lineage>
</organism>
<proteinExistence type="predicted"/>
<dbReference type="GO" id="GO:0003964">
    <property type="term" value="F:RNA-directed DNA polymerase activity"/>
    <property type="evidence" value="ECO:0007669"/>
    <property type="project" value="UniProtKB-KW"/>
</dbReference>
<evidence type="ECO:0000313" key="1">
    <source>
        <dbReference type="EMBL" id="GBP67426.1"/>
    </source>
</evidence>
<dbReference type="OrthoDB" id="10050074at2759"/>
<keyword evidence="2" id="KW-1185">Reference proteome</keyword>
<accession>A0A4C1XTX1</accession>
<name>A0A4C1XTX1_EUMVA</name>
<sequence>MTVFTQAAPKELDRFQVIQNKFCRDSTNAHWCVRNSVLYRDLKLPTTAKCMEDVSKRFLNIMESHPNRSSDRQPLMSHLNLIILSVGHGMYLLIHLSHQSTFIESLIDMSDSND</sequence>
<keyword evidence="1" id="KW-0695">RNA-directed DNA polymerase</keyword>
<reference evidence="1 2" key="1">
    <citation type="journal article" date="2019" name="Commun. Biol.">
        <title>The bagworm genome reveals a unique fibroin gene that provides high tensile strength.</title>
        <authorList>
            <person name="Kono N."/>
            <person name="Nakamura H."/>
            <person name="Ohtoshi R."/>
            <person name="Tomita M."/>
            <person name="Numata K."/>
            <person name="Arakawa K."/>
        </authorList>
    </citation>
    <scope>NUCLEOTIDE SEQUENCE [LARGE SCALE GENOMIC DNA]</scope>
</reference>